<dbReference type="AlphaFoldDB" id="E3LIQ9"/>
<gene>
    <name evidence="1" type="ORF">CRE_09414</name>
</gene>
<dbReference type="Proteomes" id="UP000008281">
    <property type="component" value="Unassembled WGS sequence"/>
</dbReference>
<dbReference type="InterPro" id="IPR001810">
    <property type="entry name" value="F-box_dom"/>
</dbReference>
<evidence type="ECO:0000313" key="2">
    <source>
        <dbReference type="Proteomes" id="UP000008281"/>
    </source>
</evidence>
<protein>
    <submittedName>
        <fullName evidence="1">Uncharacterized protein</fullName>
    </submittedName>
</protein>
<dbReference type="InterPro" id="IPR002900">
    <property type="entry name" value="DUF38/FTH_CAE_spp"/>
</dbReference>
<keyword evidence="2" id="KW-1185">Reference proteome</keyword>
<accession>E3LIQ9</accession>
<dbReference type="FunCoup" id="E3LIQ9">
    <property type="interactions" value="3638"/>
</dbReference>
<dbReference type="Pfam" id="PF01827">
    <property type="entry name" value="FTH"/>
    <property type="match status" value="1"/>
</dbReference>
<sequence>MPDVVLNAIFANVDFRSILTLRKVSHGFRTFIDDVRPMSPVTNFFVSVHPDLVSFDLFFRTEYTSFNGKQCFSIKYRKSGKSGCIVQWQSRKKMEERILKKTDFLEVAMQDFEILVNHQWKSVLEMFRLEFENQENIPTEYVLKEIGRILKARKTLLQVQDFCIGLSNRGNQIERILKLIDAKTIQKIRIIGKGNEMDQLDIQKVLELKQFKNAKELKIWKFDLSTPIEELVDFSKVEVFIETVSVKSLLSLKEKFLHSKSLEMFSIKYNRIDSMSMLEEKLGKRSIEQCENVWHFPYPNSSDFVLSIKIISSSQITLERLLGTVG</sequence>
<evidence type="ECO:0000313" key="1">
    <source>
        <dbReference type="EMBL" id="EFO94798.1"/>
    </source>
</evidence>
<organism evidence="2">
    <name type="scientific">Caenorhabditis remanei</name>
    <name type="common">Caenorhabditis vulgaris</name>
    <dbReference type="NCBI Taxonomy" id="31234"/>
    <lineage>
        <taxon>Eukaryota</taxon>
        <taxon>Metazoa</taxon>
        <taxon>Ecdysozoa</taxon>
        <taxon>Nematoda</taxon>
        <taxon>Chromadorea</taxon>
        <taxon>Rhabditida</taxon>
        <taxon>Rhabditina</taxon>
        <taxon>Rhabditomorpha</taxon>
        <taxon>Rhabditoidea</taxon>
        <taxon>Rhabditidae</taxon>
        <taxon>Peloderinae</taxon>
        <taxon>Caenorhabditis</taxon>
    </lineage>
</organism>
<dbReference type="PANTHER" id="PTHR23014:SF1">
    <property type="entry name" value="DUF38 DOMAIN-CONTAINING PROTEIN-RELATED"/>
    <property type="match status" value="1"/>
</dbReference>
<dbReference type="OrthoDB" id="5902195at2759"/>
<dbReference type="HOGENOM" id="CLU_030831_0_1_1"/>
<dbReference type="PROSITE" id="PS50181">
    <property type="entry name" value="FBOX"/>
    <property type="match status" value="1"/>
</dbReference>
<dbReference type="OMA" id="CITHISY"/>
<proteinExistence type="predicted"/>
<dbReference type="PANTHER" id="PTHR23014">
    <property type="entry name" value="F-BOX A PROTEIN"/>
    <property type="match status" value="1"/>
</dbReference>
<dbReference type="Pfam" id="PF00646">
    <property type="entry name" value="F-box"/>
    <property type="match status" value="1"/>
</dbReference>
<reference evidence="1" key="1">
    <citation type="submission" date="2007-07" db="EMBL/GenBank/DDBJ databases">
        <title>PCAP assembly of the Caenorhabditis remanei genome.</title>
        <authorList>
            <consortium name="The Caenorhabditis remanei Sequencing Consortium"/>
            <person name="Wilson R.K."/>
        </authorList>
    </citation>
    <scope>NUCLEOTIDE SEQUENCE [LARGE SCALE GENOMIC DNA]</scope>
    <source>
        <strain evidence="1">PB4641</strain>
    </source>
</reference>
<name>E3LIQ9_CAERE</name>
<dbReference type="EMBL" id="DS268409">
    <property type="protein sequence ID" value="EFO94798.1"/>
    <property type="molecule type" value="Genomic_DNA"/>
</dbReference>
<dbReference type="SMART" id="SM00256">
    <property type="entry name" value="FBOX"/>
    <property type="match status" value="1"/>
</dbReference>